<sequence>MKKTAILIDAGFFISRVSAVKRKHFKDHDLNASHLMKLIWGLVQYHLNKRHGSHEHRAPLELYRIYFYDCPPLDIQTRYPLPAEKGHTSPPRKNFKLEPSYILRTELHEELRKSRKTALRMGTLVDSKRWQINEHTLKDLLAGRKKWEQLTNDDFHYDIKQKAVDIKLGMDITMLAYEKLVDVMVLVAGDSDFVPAAKHARTKGIDFILDPLRQDVSPTLSEHIDGIQSYGLISAIADILQVTPDPVPDWWEEKVARSEARKKTSQRRTRPKRR</sequence>
<dbReference type="Gene3D" id="3.40.50.1010">
    <property type="entry name" value="5'-nuclease"/>
    <property type="match status" value="1"/>
</dbReference>
<dbReference type="RefSeq" id="WP_156733285.1">
    <property type="nucleotide sequence ID" value="NZ_CP045008.1"/>
</dbReference>
<gene>
    <name evidence="3" type="ORF">GTH23_09220</name>
</gene>
<evidence type="ECO:0000256" key="1">
    <source>
        <dbReference type="SAM" id="MobiDB-lite"/>
    </source>
</evidence>
<evidence type="ECO:0000259" key="2">
    <source>
        <dbReference type="Pfam" id="PF01936"/>
    </source>
</evidence>
<dbReference type="InterPro" id="IPR021139">
    <property type="entry name" value="NYN"/>
</dbReference>
<dbReference type="EMBL" id="CP047340">
    <property type="protein sequence ID" value="QIF90209.1"/>
    <property type="molecule type" value="Genomic_DNA"/>
</dbReference>
<name>A0ABX6JP75_9GAMM</name>
<feature type="domain" description="NYN" evidence="2">
    <location>
        <begin position="156"/>
        <end position="206"/>
    </location>
</feature>
<proteinExistence type="predicted"/>
<reference evidence="3 4" key="1">
    <citation type="submission" date="2020-01" db="EMBL/GenBank/DDBJ databases">
        <title>The genomic epidemiology of tigecycline resistance gene tet(X) variants in a swine farm in China.</title>
        <authorList>
            <person name="Peng K."/>
            <person name="Li R."/>
        </authorList>
    </citation>
    <scope>NUCLEOTIDE SEQUENCE [LARGE SCALE GENOMIC DNA]</scope>
    <source>
        <strain evidence="3 4">ZF1</strain>
    </source>
</reference>
<evidence type="ECO:0000313" key="3">
    <source>
        <dbReference type="EMBL" id="QIF90209.1"/>
    </source>
</evidence>
<dbReference type="Pfam" id="PF01936">
    <property type="entry name" value="NYN"/>
    <property type="match status" value="1"/>
</dbReference>
<organism evidence="3 4">
    <name type="scientific">Proteus terrae subsp. cibarius</name>
    <dbReference type="NCBI Taxonomy" id="626774"/>
    <lineage>
        <taxon>Bacteria</taxon>
        <taxon>Pseudomonadati</taxon>
        <taxon>Pseudomonadota</taxon>
        <taxon>Gammaproteobacteria</taxon>
        <taxon>Enterobacterales</taxon>
        <taxon>Morganellaceae</taxon>
        <taxon>Proteus</taxon>
    </lineage>
</organism>
<accession>A0ABX6JP75</accession>
<evidence type="ECO:0000313" key="4">
    <source>
        <dbReference type="Proteomes" id="UP000501338"/>
    </source>
</evidence>
<protein>
    <submittedName>
        <fullName evidence="3">NYN domain-containing protein</fullName>
    </submittedName>
</protein>
<dbReference type="CDD" id="cd18722">
    <property type="entry name" value="PIN_NicB-like"/>
    <property type="match status" value="1"/>
</dbReference>
<dbReference type="Proteomes" id="UP000501338">
    <property type="component" value="Chromosome"/>
</dbReference>
<keyword evidence="4" id="KW-1185">Reference proteome</keyword>
<feature type="region of interest" description="Disordered" evidence="1">
    <location>
        <begin position="254"/>
        <end position="274"/>
    </location>
</feature>
<feature type="compositionally biased region" description="Basic residues" evidence="1">
    <location>
        <begin position="263"/>
        <end position="274"/>
    </location>
</feature>